<reference evidence="1" key="2">
    <citation type="journal article" date="2015" name="Fish Shellfish Immunol.">
        <title>Early steps in the European eel (Anguilla anguilla)-Vibrio vulnificus interaction in the gills: Role of the RtxA13 toxin.</title>
        <authorList>
            <person name="Callol A."/>
            <person name="Pajuelo D."/>
            <person name="Ebbesson L."/>
            <person name="Teles M."/>
            <person name="MacKenzie S."/>
            <person name="Amaro C."/>
        </authorList>
    </citation>
    <scope>NUCLEOTIDE SEQUENCE</scope>
</reference>
<organism evidence="1">
    <name type="scientific">Anguilla anguilla</name>
    <name type="common">European freshwater eel</name>
    <name type="synonym">Muraena anguilla</name>
    <dbReference type="NCBI Taxonomy" id="7936"/>
    <lineage>
        <taxon>Eukaryota</taxon>
        <taxon>Metazoa</taxon>
        <taxon>Chordata</taxon>
        <taxon>Craniata</taxon>
        <taxon>Vertebrata</taxon>
        <taxon>Euteleostomi</taxon>
        <taxon>Actinopterygii</taxon>
        <taxon>Neopterygii</taxon>
        <taxon>Teleostei</taxon>
        <taxon>Anguilliformes</taxon>
        <taxon>Anguillidae</taxon>
        <taxon>Anguilla</taxon>
    </lineage>
</organism>
<reference evidence="1" key="1">
    <citation type="submission" date="2014-11" db="EMBL/GenBank/DDBJ databases">
        <authorList>
            <person name="Amaro Gonzalez C."/>
        </authorList>
    </citation>
    <scope>NUCLEOTIDE SEQUENCE</scope>
</reference>
<proteinExistence type="predicted"/>
<dbReference type="AlphaFoldDB" id="A0A0E9P7A9"/>
<name>A0A0E9P7A9_ANGAN</name>
<accession>A0A0E9P7A9</accession>
<sequence>MTSDYFDRFIIWEFLVFNFTTRENCSETDSKAECCFQ</sequence>
<protein>
    <submittedName>
        <fullName evidence="1">Uncharacterized protein</fullName>
    </submittedName>
</protein>
<evidence type="ECO:0000313" key="1">
    <source>
        <dbReference type="EMBL" id="JAH00202.1"/>
    </source>
</evidence>
<dbReference type="EMBL" id="GBXM01108375">
    <property type="protein sequence ID" value="JAH00202.1"/>
    <property type="molecule type" value="Transcribed_RNA"/>
</dbReference>